<name>A0A0K2ZJI4_9XANT</name>
<reference evidence="2" key="1">
    <citation type="submission" date="2015-07" db="EMBL/GenBank/DDBJ databases">
        <authorList>
            <person name="Wibberg D."/>
        </authorList>
    </citation>
    <scope>NUCLEOTIDE SEQUENCE [LARGE SCALE GENOMIC DNA]</scope>
</reference>
<keyword evidence="2" id="KW-1185">Reference proteome</keyword>
<gene>
    <name evidence="1" type="ORF">XTALMG727_1220</name>
</gene>
<sequence>MDDLDDDSLRTLMPRRRRFAQSLSRPDLQAQGFALRGQG</sequence>
<accession>A0A0K2ZJI4</accession>
<evidence type="ECO:0000313" key="1">
    <source>
        <dbReference type="EMBL" id="CTP85112.1"/>
    </source>
</evidence>
<dbReference type="EMBL" id="CXOI01000018">
    <property type="protein sequence ID" value="CTP85112.1"/>
    <property type="molecule type" value="Genomic_DNA"/>
</dbReference>
<proteinExistence type="predicted"/>
<dbReference type="AlphaFoldDB" id="A0A0K2ZJI4"/>
<organism evidence="1 2">
    <name type="scientific">Xanthomonas graminis pv. arrhenatheri LMG 727</name>
    <dbReference type="NCBI Taxonomy" id="1195923"/>
    <lineage>
        <taxon>Bacteria</taxon>
        <taxon>Pseudomonadati</taxon>
        <taxon>Pseudomonadota</taxon>
        <taxon>Gammaproteobacteria</taxon>
        <taxon>Lysobacterales</taxon>
        <taxon>Lysobacteraceae</taxon>
        <taxon>Xanthomonas</taxon>
        <taxon>Xanthomonas translucens group</taxon>
        <taxon>Xanthomonas graminis</taxon>
    </lineage>
</organism>
<protein>
    <submittedName>
        <fullName evidence="1">Uncharacterized protein</fullName>
    </submittedName>
</protein>
<dbReference type="Proteomes" id="UP000046187">
    <property type="component" value="Unassembled WGS sequence"/>
</dbReference>
<evidence type="ECO:0000313" key="2">
    <source>
        <dbReference type="Proteomes" id="UP000046187"/>
    </source>
</evidence>